<dbReference type="PROSITE" id="PS00759">
    <property type="entry name" value="ARGE_DAPE_CPG2_2"/>
    <property type="match status" value="1"/>
</dbReference>
<dbReference type="PANTHER" id="PTHR43808:SF31">
    <property type="entry name" value="N-ACETYL-L-CITRULLINE DEACETYLASE"/>
    <property type="match status" value="1"/>
</dbReference>
<accession>A0A5D4R5L7</accession>
<evidence type="ECO:0000313" key="9">
    <source>
        <dbReference type="EMBL" id="TYS45860.1"/>
    </source>
</evidence>
<dbReference type="AlphaFoldDB" id="A0A5D4R5L7"/>
<gene>
    <name evidence="9" type="primary">pepV</name>
    <name evidence="9" type="ORF">FZD51_17580</name>
</gene>
<organism evidence="9 10">
    <name type="scientific">Bacillus infantis</name>
    <dbReference type="NCBI Taxonomy" id="324767"/>
    <lineage>
        <taxon>Bacteria</taxon>
        <taxon>Bacillati</taxon>
        <taxon>Bacillota</taxon>
        <taxon>Bacilli</taxon>
        <taxon>Bacillales</taxon>
        <taxon>Bacillaceae</taxon>
        <taxon>Bacillus</taxon>
    </lineage>
</organism>
<dbReference type="Proteomes" id="UP000322139">
    <property type="component" value="Unassembled WGS sequence"/>
</dbReference>
<protein>
    <submittedName>
        <fullName evidence="9">Dipeptidase PepV</fullName>
    </submittedName>
</protein>
<dbReference type="SUPFAM" id="SSF55031">
    <property type="entry name" value="Bacterial exopeptidase dimerisation domain"/>
    <property type="match status" value="1"/>
</dbReference>
<dbReference type="SUPFAM" id="SSF53187">
    <property type="entry name" value="Zn-dependent exopeptidases"/>
    <property type="match status" value="1"/>
</dbReference>
<dbReference type="NCBIfam" id="TIGR01887">
    <property type="entry name" value="dipeptidaselike"/>
    <property type="match status" value="1"/>
</dbReference>
<evidence type="ECO:0000256" key="3">
    <source>
        <dbReference type="ARBA" id="ARBA00022670"/>
    </source>
</evidence>
<keyword evidence="3" id="KW-0645">Protease</keyword>
<evidence type="ECO:0000256" key="4">
    <source>
        <dbReference type="ARBA" id="ARBA00022723"/>
    </source>
</evidence>
<dbReference type="PANTHER" id="PTHR43808">
    <property type="entry name" value="ACETYLORNITHINE DEACETYLASE"/>
    <property type="match status" value="1"/>
</dbReference>
<proteinExistence type="inferred from homology"/>
<dbReference type="InterPro" id="IPR002933">
    <property type="entry name" value="Peptidase_M20"/>
</dbReference>
<comment type="similarity">
    <text evidence="2">Belongs to the peptidase M20A family.</text>
</comment>
<dbReference type="GO" id="GO:0006508">
    <property type="term" value="P:proteolysis"/>
    <property type="evidence" value="ECO:0007669"/>
    <property type="project" value="UniProtKB-KW"/>
</dbReference>
<dbReference type="EMBL" id="VTER01000009">
    <property type="protein sequence ID" value="TYS45860.1"/>
    <property type="molecule type" value="Genomic_DNA"/>
</dbReference>
<evidence type="ECO:0000256" key="5">
    <source>
        <dbReference type="ARBA" id="ARBA00022801"/>
    </source>
</evidence>
<dbReference type="Pfam" id="PF01546">
    <property type="entry name" value="Peptidase_M20"/>
    <property type="match status" value="1"/>
</dbReference>
<dbReference type="GO" id="GO:0008270">
    <property type="term" value="F:zinc ion binding"/>
    <property type="evidence" value="ECO:0007669"/>
    <property type="project" value="InterPro"/>
</dbReference>
<dbReference type="GO" id="GO:0016805">
    <property type="term" value="F:dipeptidase activity"/>
    <property type="evidence" value="ECO:0007669"/>
    <property type="project" value="UniProtKB-KW"/>
</dbReference>
<dbReference type="NCBIfam" id="NF005591">
    <property type="entry name" value="PRK07318.1"/>
    <property type="match status" value="1"/>
</dbReference>
<dbReference type="GO" id="GO:0006526">
    <property type="term" value="P:L-arginine biosynthetic process"/>
    <property type="evidence" value="ECO:0007669"/>
    <property type="project" value="TreeGrafter"/>
</dbReference>
<dbReference type="Gene3D" id="3.30.70.360">
    <property type="match status" value="2"/>
</dbReference>
<dbReference type="GO" id="GO:0008237">
    <property type="term" value="F:metallopeptidase activity"/>
    <property type="evidence" value="ECO:0007669"/>
    <property type="project" value="UniProtKB-KW"/>
</dbReference>
<evidence type="ECO:0000313" key="10">
    <source>
        <dbReference type="Proteomes" id="UP000322139"/>
    </source>
</evidence>
<reference evidence="9 10" key="1">
    <citation type="submission" date="2019-08" db="EMBL/GenBank/DDBJ databases">
        <title>Bacillus genomes from the desert of Cuatro Cienegas, Coahuila.</title>
        <authorList>
            <person name="Olmedo-Alvarez G."/>
        </authorList>
    </citation>
    <scope>NUCLEOTIDE SEQUENCE [LARGE SCALE GENOMIC DNA]</scope>
    <source>
        <strain evidence="9 10">CH446_14T</strain>
    </source>
</reference>
<dbReference type="GO" id="GO:0008777">
    <property type="term" value="F:acetylornithine deacetylase activity"/>
    <property type="evidence" value="ECO:0007669"/>
    <property type="project" value="TreeGrafter"/>
</dbReference>
<sequence>MIDWQREAEVRKNDLMKDLIGILEIASIKDLSTATAERPMGDKIGEALEYMLKLSEEAGFTVKNVDGMAGHAELEGGGEGTIGILCHVDVVPAPGEWTTPPFEPEVREGRLYARGSIDDKGPTLAAFYGLKMVRELGLELRKNVRIIFGTDEESGMSCMRHYAEAELMPEEGFAPDAVFPIINAEKGQMNVKLAIGTGRKEQGQERVLSLLSFQSGSRINMVPESASASVAGPDAGQLEKDFILFCNVNGVRGDVAITDDVATFNLYGTAAHGMEPFKGVNAGTLLAVFLADLDVQHTGAEFLSFLKLLHGDFYGHRLGVSYKDEVSGPLTVNPGIISFDQAGESFVQLNIRCPVSSVYEDLKKRLEEAAESQGFDLEDYRESQPHYVAPGHPVIEALQKAYQEETGEEPVLLSTGGATYARFMKKGVAFGACFPGKEMTAHQKDEYIEVDDLVKAEAIYARAIYELAK</sequence>
<keyword evidence="8" id="KW-0482">Metalloprotease</keyword>
<dbReference type="InterPro" id="IPR001261">
    <property type="entry name" value="ArgE/DapE_CS"/>
</dbReference>
<dbReference type="InterPro" id="IPR050072">
    <property type="entry name" value="Peptidase_M20A"/>
</dbReference>
<dbReference type="InterPro" id="IPR036264">
    <property type="entry name" value="Bact_exopeptidase_dim_dom"/>
</dbReference>
<name>A0A5D4R5L7_9BACI</name>
<evidence type="ECO:0000256" key="1">
    <source>
        <dbReference type="ARBA" id="ARBA00001947"/>
    </source>
</evidence>
<keyword evidence="4" id="KW-0479">Metal-binding</keyword>
<dbReference type="Gene3D" id="3.40.630.10">
    <property type="entry name" value="Zn peptidases"/>
    <property type="match status" value="1"/>
</dbReference>
<keyword evidence="7" id="KW-0224">Dipeptidase</keyword>
<keyword evidence="6" id="KW-0862">Zinc</keyword>
<evidence type="ECO:0000256" key="8">
    <source>
        <dbReference type="ARBA" id="ARBA00023049"/>
    </source>
</evidence>
<dbReference type="InterPro" id="IPR010964">
    <property type="entry name" value="M20A_pepV-rel"/>
</dbReference>
<dbReference type="RefSeq" id="WP_148975964.1">
    <property type="nucleotide sequence ID" value="NZ_VTER01000009.1"/>
</dbReference>
<comment type="caution">
    <text evidence="9">The sequence shown here is derived from an EMBL/GenBank/DDBJ whole genome shotgun (WGS) entry which is preliminary data.</text>
</comment>
<comment type="cofactor">
    <cofactor evidence="1">
        <name>Zn(2+)</name>
        <dbReference type="ChEBI" id="CHEBI:29105"/>
    </cofactor>
</comment>
<keyword evidence="5" id="KW-0378">Hydrolase</keyword>
<evidence type="ECO:0000256" key="6">
    <source>
        <dbReference type="ARBA" id="ARBA00022833"/>
    </source>
</evidence>
<evidence type="ECO:0000256" key="2">
    <source>
        <dbReference type="ARBA" id="ARBA00006247"/>
    </source>
</evidence>
<evidence type="ECO:0000256" key="7">
    <source>
        <dbReference type="ARBA" id="ARBA00022997"/>
    </source>
</evidence>